<evidence type="ECO:0000313" key="1">
    <source>
        <dbReference type="EMBL" id="GAO31454.1"/>
    </source>
</evidence>
<comment type="caution">
    <text evidence="1">The sequence shown here is derived from an EMBL/GenBank/DDBJ whole genome shotgun (WGS) entry which is preliminary data.</text>
</comment>
<dbReference type="Proteomes" id="UP000032900">
    <property type="component" value="Unassembled WGS sequence"/>
</dbReference>
<sequence length="77" mass="8636">MFWSGLNIDFRLMKIFVNGQEIETKFLYLEALVADLQMPLAGLAVAVGDEVVPRQKWSSFSLKENDEVMLISATRGG</sequence>
<dbReference type="Pfam" id="PF02597">
    <property type="entry name" value="ThiS"/>
    <property type="match status" value="1"/>
</dbReference>
<dbReference type="NCBIfam" id="TIGR01683">
    <property type="entry name" value="thiS"/>
    <property type="match status" value="1"/>
</dbReference>
<keyword evidence="2" id="KW-1185">Reference proteome</keyword>
<dbReference type="InterPro" id="IPR003749">
    <property type="entry name" value="ThiS/MoaD-like"/>
</dbReference>
<accession>A0A0E9M1U8</accession>
<evidence type="ECO:0008006" key="3">
    <source>
        <dbReference type="Google" id="ProtNLM"/>
    </source>
</evidence>
<protein>
    <recommendedName>
        <fullName evidence="3">Sulfur carrier protein ThiS</fullName>
    </recommendedName>
</protein>
<proteinExistence type="predicted"/>
<dbReference type="PANTHER" id="PTHR34472">
    <property type="entry name" value="SULFUR CARRIER PROTEIN THIS"/>
    <property type="match status" value="1"/>
</dbReference>
<dbReference type="AlphaFoldDB" id="A0A0E9M1U8"/>
<dbReference type="InterPro" id="IPR010035">
    <property type="entry name" value="Thi_S"/>
</dbReference>
<dbReference type="STRING" id="1236989.JCM15548_13817"/>
<dbReference type="SUPFAM" id="SSF54285">
    <property type="entry name" value="MoaD/ThiS"/>
    <property type="match status" value="1"/>
</dbReference>
<dbReference type="InterPro" id="IPR012675">
    <property type="entry name" value="Beta-grasp_dom_sf"/>
</dbReference>
<dbReference type="PANTHER" id="PTHR34472:SF1">
    <property type="entry name" value="SULFUR CARRIER PROTEIN THIS"/>
    <property type="match status" value="1"/>
</dbReference>
<name>A0A0E9M1U8_9BACT</name>
<dbReference type="CDD" id="cd00565">
    <property type="entry name" value="Ubl_ThiS"/>
    <property type="match status" value="1"/>
</dbReference>
<dbReference type="EMBL" id="BAZW01000048">
    <property type="protein sequence ID" value="GAO31454.1"/>
    <property type="molecule type" value="Genomic_DNA"/>
</dbReference>
<gene>
    <name evidence="1" type="ORF">JCM15548_13817</name>
</gene>
<evidence type="ECO:0000313" key="2">
    <source>
        <dbReference type="Proteomes" id="UP000032900"/>
    </source>
</evidence>
<dbReference type="InterPro" id="IPR016155">
    <property type="entry name" value="Mopterin_synth/thiamin_S_b"/>
</dbReference>
<dbReference type="Gene3D" id="3.10.20.30">
    <property type="match status" value="1"/>
</dbReference>
<organism evidence="1 2">
    <name type="scientific">Geofilum rubicundum JCM 15548</name>
    <dbReference type="NCBI Taxonomy" id="1236989"/>
    <lineage>
        <taxon>Bacteria</taxon>
        <taxon>Pseudomonadati</taxon>
        <taxon>Bacteroidota</taxon>
        <taxon>Bacteroidia</taxon>
        <taxon>Marinilabiliales</taxon>
        <taxon>Marinilabiliaceae</taxon>
        <taxon>Geofilum</taxon>
    </lineage>
</organism>
<reference evidence="1 2" key="1">
    <citation type="journal article" date="2015" name="Microbes Environ.">
        <title>Distribution and evolution of nitrogen fixation genes in the phylum bacteroidetes.</title>
        <authorList>
            <person name="Inoue J."/>
            <person name="Oshima K."/>
            <person name="Suda W."/>
            <person name="Sakamoto M."/>
            <person name="Iino T."/>
            <person name="Noda S."/>
            <person name="Hongoh Y."/>
            <person name="Hattori M."/>
            <person name="Ohkuma M."/>
        </authorList>
    </citation>
    <scope>NUCLEOTIDE SEQUENCE [LARGE SCALE GENOMIC DNA]</scope>
    <source>
        <strain evidence="1">JCM 15548</strain>
    </source>
</reference>